<name>A0AAV3Y335_9GAST</name>
<evidence type="ECO:0000313" key="1">
    <source>
        <dbReference type="EMBL" id="GFN76638.1"/>
    </source>
</evidence>
<dbReference type="Proteomes" id="UP000735302">
    <property type="component" value="Unassembled WGS sequence"/>
</dbReference>
<gene>
    <name evidence="1" type="ORF">PoB_000314400</name>
</gene>
<keyword evidence="2" id="KW-1185">Reference proteome</keyword>
<sequence length="102" mass="10988">MGYSLTACLNNVEDMILLQLYLDTGHTAGAKKLFPGLAGLAGPAGFACWTSFHTFICTKWKVKGRIRESTGGKGRVIKDGSLVYKLSTVCSVVTSCLGQIWQ</sequence>
<dbReference type="AlphaFoldDB" id="A0AAV3Y335"/>
<accession>A0AAV3Y335</accession>
<reference evidence="1 2" key="1">
    <citation type="journal article" date="2021" name="Elife">
        <title>Chloroplast acquisition without the gene transfer in kleptoplastic sea slugs, Plakobranchus ocellatus.</title>
        <authorList>
            <person name="Maeda T."/>
            <person name="Takahashi S."/>
            <person name="Yoshida T."/>
            <person name="Shimamura S."/>
            <person name="Takaki Y."/>
            <person name="Nagai Y."/>
            <person name="Toyoda A."/>
            <person name="Suzuki Y."/>
            <person name="Arimoto A."/>
            <person name="Ishii H."/>
            <person name="Satoh N."/>
            <person name="Nishiyama T."/>
            <person name="Hasebe M."/>
            <person name="Maruyama T."/>
            <person name="Minagawa J."/>
            <person name="Obokata J."/>
            <person name="Shigenobu S."/>
        </authorList>
    </citation>
    <scope>NUCLEOTIDE SEQUENCE [LARGE SCALE GENOMIC DNA]</scope>
</reference>
<organism evidence="1 2">
    <name type="scientific">Plakobranchus ocellatus</name>
    <dbReference type="NCBI Taxonomy" id="259542"/>
    <lineage>
        <taxon>Eukaryota</taxon>
        <taxon>Metazoa</taxon>
        <taxon>Spiralia</taxon>
        <taxon>Lophotrochozoa</taxon>
        <taxon>Mollusca</taxon>
        <taxon>Gastropoda</taxon>
        <taxon>Heterobranchia</taxon>
        <taxon>Euthyneura</taxon>
        <taxon>Panpulmonata</taxon>
        <taxon>Sacoglossa</taxon>
        <taxon>Placobranchoidea</taxon>
        <taxon>Plakobranchidae</taxon>
        <taxon>Plakobranchus</taxon>
    </lineage>
</organism>
<dbReference type="EMBL" id="BLXT01000403">
    <property type="protein sequence ID" value="GFN76638.1"/>
    <property type="molecule type" value="Genomic_DNA"/>
</dbReference>
<comment type="caution">
    <text evidence="1">The sequence shown here is derived from an EMBL/GenBank/DDBJ whole genome shotgun (WGS) entry which is preliminary data.</text>
</comment>
<proteinExistence type="predicted"/>
<evidence type="ECO:0000313" key="2">
    <source>
        <dbReference type="Proteomes" id="UP000735302"/>
    </source>
</evidence>
<protein>
    <submittedName>
        <fullName evidence="1">Uncharacterized protein</fullName>
    </submittedName>
</protein>